<dbReference type="InterPro" id="IPR011990">
    <property type="entry name" value="TPR-like_helical_dom_sf"/>
</dbReference>
<dbReference type="Pfam" id="PF00931">
    <property type="entry name" value="NB-ARC"/>
    <property type="match status" value="1"/>
</dbReference>
<protein>
    <submittedName>
        <fullName evidence="3">Uncharacterized protein</fullName>
    </submittedName>
</protein>
<evidence type="ECO:0000313" key="3">
    <source>
        <dbReference type="EMBL" id="KXJ95638.1"/>
    </source>
</evidence>
<dbReference type="STRING" id="196109.A0A136JEV1"/>
<evidence type="ECO:0000259" key="1">
    <source>
        <dbReference type="Pfam" id="PF00931"/>
    </source>
</evidence>
<feature type="domain" description="NB-ARC" evidence="1">
    <location>
        <begin position="265"/>
        <end position="427"/>
    </location>
</feature>
<organism evidence="3 4">
    <name type="scientific">Microdochium bolleyi</name>
    <dbReference type="NCBI Taxonomy" id="196109"/>
    <lineage>
        <taxon>Eukaryota</taxon>
        <taxon>Fungi</taxon>
        <taxon>Dikarya</taxon>
        <taxon>Ascomycota</taxon>
        <taxon>Pezizomycotina</taxon>
        <taxon>Sordariomycetes</taxon>
        <taxon>Xylariomycetidae</taxon>
        <taxon>Xylariales</taxon>
        <taxon>Microdochiaceae</taxon>
        <taxon>Microdochium</taxon>
    </lineage>
</organism>
<dbReference type="InterPro" id="IPR010730">
    <property type="entry name" value="HET"/>
</dbReference>
<keyword evidence="4" id="KW-1185">Reference proteome</keyword>
<dbReference type="GO" id="GO:0043531">
    <property type="term" value="F:ADP binding"/>
    <property type="evidence" value="ECO:0007669"/>
    <property type="project" value="InterPro"/>
</dbReference>
<reference evidence="4" key="1">
    <citation type="submission" date="2016-02" db="EMBL/GenBank/DDBJ databases">
        <title>Draft genome sequence of Microdochium bolleyi, a fungal endophyte of beachgrass.</title>
        <authorList>
            <consortium name="DOE Joint Genome Institute"/>
            <person name="David A.S."/>
            <person name="May G."/>
            <person name="Haridas S."/>
            <person name="Lim J."/>
            <person name="Wang M."/>
            <person name="Labutti K."/>
            <person name="Lipzen A."/>
            <person name="Barry K."/>
            <person name="Grigoriev I.V."/>
        </authorList>
    </citation>
    <scope>NUCLEOTIDE SEQUENCE [LARGE SCALE GENOMIC DNA]</scope>
    <source>
        <strain evidence="4">J235TASD1</strain>
    </source>
</reference>
<dbReference type="SUPFAM" id="SSF48452">
    <property type="entry name" value="TPR-like"/>
    <property type="match status" value="3"/>
</dbReference>
<dbReference type="Pfam" id="PF06985">
    <property type="entry name" value="HET"/>
    <property type="match status" value="1"/>
</dbReference>
<dbReference type="SUPFAM" id="SSF52540">
    <property type="entry name" value="P-loop containing nucleoside triphosphate hydrolases"/>
    <property type="match status" value="1"/>
</dbReference>
<dbReference type="Pfam" id="PF13424">
    <property type="entry name" value="TPR_12"/>
    <property type="match status" value="4"/>
</dbReference>
<evidence type="ECO:0000313" key="4">
    <source>
        <dbReference type="Proteomes" id="UP000070501"/>
    </source>
</evidence>
<accession>A0A136JEV1</accession>
<dbReference type="InParanoid" id="A0A136JEV1"/>
<dbReference type="PANTHER" id="PTHR10622:SF11">
    <property type="entry name" value="HET-DOMAIN-CONTAINING PROTEIN"/>
    <property type="match status" value="1"/>
</dbReference>
<dbReference type="Gene3D" id="3.40.50.300">
    <property type="entry name" value="P-loop containing nucleotide triphosphate hydrolases"/>
    <property type="match status" value="1"/>
</dbReference>
<dbReference type="OrthoDB" id="626167at2759"/>
<sequence>MRLLHFESDKLVLTNFTGKPIPAYAILSHRWTSEEVLFDNVKRGNFKEDSAGWRKIKFCAEKAAADGLKFFWCDTCCINKWDMAELARSVNSMFKYYRDAAKCYVYLQDTQATTSVPAASQLATSIDQKFRQNEWFKRGWTLQELVAPSSVEFFNEEGERLGDRSSYRQTIHEITGIPLGALGGDLDKFSRENRLKWAEGRVTTEPEDGAYCLLGILGVQMPLTYGEGREKAFARLHRELEADTNAPCLIPFSRKDYTIGYTIILRQLEERLFGHQKARLLTIVGEGGLGKSHLALEFAYSTRESRPECSVFWCDASTVDSLHQSYSDIAQKLRVASDQDQPEDVRTSLHRYLGSHDAGEWLLVYDNVSDASTMSAALGIRTSESLTLGLPESSSGSILLTTRNFELASAISSDSIRIAELDVSDSAAMLQCYLADVIQPGDQSTTIAQLARMLRRPLAVVITAAYIRTESIAVDEYITQFERWAREVQADSSTLSTNADPVEKVSLAEQSTNQVIRFTLRRIMGTNPAAAECFLELACLHRADVPLGLLYACHQDKTQDILTTLDNYALITRLPALSAIDMHSLVHLAVRQELDKLEHRDRCVVWVASKLLDTFPEVDEDSRSQWRRLLPHARELDNVAHASEKPALLGLKYRCGKALFYDGRYHEAKELQAEVLETAKRLKLDGDFISVSMANLAMTVAKLGQWKEAEELQVQTLDTSETALEDHAQQINRLASMNNLASTYSSQGRWKEAEALQLKAVEASKAAFGVDHHLTLSIMANLAMTVRDQGRWQEAADLQLQVTEAMTRTAGEDHPGTLTSKGALAMTYRCQGKLEDAEAVLTEVLANEKVVLGPSHPSTLMTMSHLATVIGDRGRYKDAEKLQLQVLEANRQVLGEAHTDTMSCANNLSNLYVDQGRWREAGDILSKLLETAKTVMGDDHPSVLTCRNNLTGAYLSQKRFQEAEKLQVEALRVGKTVLGQDHPDLITTMSLLASAVDGQRRWVEARGLHEEVLRRCQTTLGLRHPHTLVTMTNLAMTYLRLHRWRDAEWFMVEVFRSRKAVFGHTHPKTLKAKDNIDGIFSSYMRRFDPSSEWRMFRFVLVVRVSHLYTEISR</sequence>
<dbReference type="AlphaFoldDB" id="A0A136JEV1"/>
<dbReference type="InterPro" id="IPR027417">
    <property type="entry name" value="P-loop_NTPase"/>
</dbReference>
<gene>
    <name evidence="3" type="ORF">Micbo1qcDRAFT_171969</name>
</gene>
<dbReference type="Gene3D" id="1.25.40.10">
    <property type="entry name" value="Tetratricopeptide repeat domain"/>
    <property type="match status" value="3"/>
</dbReference>
<dbReference type="EMBL" id="KQ964246">
    <property type="protein sequence ID" value="KXJ95638.1"/>
    <property type="molecule type" value="Genomic_DNA"/>
</dbReference>
<dbReference type="Pfam" id="PF13374">
    <property type="entry name" value="TPR_10"/>
    <property type="match status" value="2"/>
</dbReference>
<proteinExistence type="predicted"/>
<evidence type="ECO:0000259" key="2">
    <source>
        <dbReference type="Pfam" id="PF06985"/>
    </source>
</evidence>
<dbReference type="Proteomes" id="UP000070501">
    <property type="component" value="Unassembled WGS sequence"/>
</dbReference>
<name>A0A136JEV1_9PEZI</name>
<dbReference type="PANTHER" id="PTHR10622">
    <property type="entry name" value="HET DOMAIN-CONTAINING PROTEIN"/>
    <property type="match status" value="1"/>
</dbReference>
<feature type="domain" description="Heterokaryon incompatibility" evidence="2">
    <location>
        <begin position="24"/>
        <end position="124"/>
    </location>
</feature>
<dbReference type="InterPro" id="IPR002182">
    <property type="entry name" value="NB-ARC"/>
</dbReference>